<name>A0ABD5SBB3_9EURY</name>
<dbReference type="Proteomes" id="UP001596442">
    <property type="component" value="Unassembled WGS sequence"/>
</dbReference>
<dbReference type="RefSeq" id="WP_379782025.1">
    <property type="nucleotide sequence ID" value="NZ_JBHSWW010000169.1"/>
</dbReference>
<evidence type="ECO:0000256" key="1">
    <source>
        <dbReference type="SAM" id="Phobius"/>
    </source>
</evidence>
<keyword evidence="1" id="KW-1133">Transmembrane helix</keyword>
<gene>
    <name evidence="3" type="ORF">ACFQEU_10890</name>
</gene>
<accession>A0ABD5SBB3</accession>
<feature type="transmembrane region" description="Helical" evidence="1">
    <location>
        <begin position="95"/>
        <end position="119"/>
    </location>
</feature>
<comment type="caution">
    <text evidence="3">The sequence shown here is derived from an EMBL/GenBank/DDBJ whole genome shotgun (WGS) entry which is preliminary data.</text>
</comment>
<keyword evidence="1" id="KW-0812">Transmembrane</keyword>
<feature type="transmembrane region" description="Helical" evidence="1">
    <location>
        <begin position="56"/>
        <end position="83"/>
    </location>
</feature>
<organism evidence="3 4">
    <name type="scientific">Halorubrum tibetense</name>
    <dbReference type="NCBI Taxonomy" id="175631"/>
    <lineage>
        <taxon>Archaea</taxon>
        <taxon>Methanobacteriati</taxon>
        <taxon>Methanobacteriota</taxon>
        <taxon>Stenosarchaea group</taxon>
        <taxon>Halobacteria</taxon>
        <taxon>Halobacteriales</taxon>
        <taxon>Haloferacaceae</taxon>
        <taxon>Halorubrum</taxon>
    </lineage>
</organism>
<sequence length="123" mass="13675">MSRARDRSRRHPAYLRRPRKFYTLWIAATTTYGVGDIVSTIAFLQYVPEVDEANPVVAAAIDAFGLAGLVGLKIAVYLVMLWISVHGAREGDGLLYYFPPVLLTLVGLFLTTTNVWLMWVATG</sequence>
<feature type="transmembrane region" description="Helical" evidence="1">
    <location>
        <begin position="21"/>
        <end position="44"/>
    </location>
</feature>
<dbReference type="AlphaFoldDB" id="A0ABD5SBB3"/>
<dbReference type="InterPro" id="IPR043717">
    <property type="entry name" value="DUF5658"/>
</dbReference>
<dbReference type="EMBL" id="JBHSWW010000169">
    <property type="protein sequence ID" value="MFC6753960.1"/>
    <property type="molecule type" value="Genomic_DNA"/>
</dbReference>
<evidence type="ECO:0000259" key="2">
    <source>
        <dbReference type="Pfam" id="PF18902"/>
    </source>
</evidence>
<keyword evidence="4" id="KW-1185">Reference proteome</keyword>
<reference evidence="3 4" key="1">
    <citation type="journal article" date="2019" name="Int. J. Syst. Evol. Microbiol.">
        <title>The Global Catalogue of Microorganisms (GCM) 10K type strain sequencing project: providing services to taxonomists for standard genome sequencing and annotation.</title>
        <authorList>
            <consortium name="The Broad Institute Genomics Platform"/>
            <consortium name="The Broad Institute Genome Sequencing Center for Infectious Disease"/>
            <person name="Wu L."/>
            <person name="Ma J."/>
        </authorList>
    </citation>
    <scope>NUCLEOTIDE SEQUENCE [LARGE SCALE GENOMIC DNA]</scope>
    <source>
        <strain evidence="3 4">CGMCC 1.3239</strain>
    </source>
</reference>
<evidence type="ECO:0000313" key="4">
    <source>
        <dbReference type="Proteomes" id="UP001596442"/>
    </source>
</evidence>
<protein>
    <recommendedName>
        <fullName evidence="2">DUF5658 domain-containing protein</fullName>
    </recommendedName>
</protein>
<evidence type="ECO:0000313" key="3">
    <source>
        <dbReference type="EMBL" id="MFC6753960.1"/>
    </source>
</evidence>
<keyword evidence="1" id="KW-0472">Membrane</keyword>
<dbReference type="Pfam" id="PF18902">
    <property type="entry name" value="DUF5658"/>
    <property type="match status" value="1"/>
</dbReference>
<feature type="domain" description="DUF5658" evidence="2">
    <location>
        <begin position="28"/>
        <end position="118"/>
    </location>
</feature>
<proteinExistence type="predicted"/>